<keyword evidence="3" id="KW-1185">Reference proteome</keyword>
<dbReference type="InterPro" id="IPR037401">
    <property type="entry name" value="SnoaL-like"/>
</dbReference>
<evidence type="ECO:0000259" key="1">
    <source>
        <dbReference type="Pfam" id="PF13577"/>
    </source>
</evidence>
<evidence type="ECO:0000313" key="2">
    <source>
        <dbReference type="EMBL" id="GAA0448766.1"/>
    </source>
</evidence>
<dbReference type="EMBL" id="BAAABY010000009">
    <property type="protein sequence ID" value="GAA0448766.1"/>
    <property type="molecule type" value="Genomic_DNA"/>
</dbReference>
<dbReference type="Pfam" id="PF13577">
    <property type="entry name" value="SnoaL_4"/>
    <property type="match status" value="1"/>
</dbReference>
<dbReference type="RefSeq" id="WP_346093435.1">
    <property type="nucleotide sequence ID" value="NZ_BAAABY010000009.1"/>
</dbReference>
<protein>
    <submittedName>
        <fullName evidence="2">Nuclear transport factor 2 family protein</fullName>
    </submittedName>
</protein>
<accession>A0ABN0ZIC9</accession>
<dbReference type="Gene3D" id="3.10.450.50">
    <property type="match status" value="1"/>
</dbReference>
<comment type="caution">
    <text evidence="2">The sequence shown here is derived from an EMBL/GenBank/DDBJ whole genome shotgun (WGS) entry which is preliminary data.</text>
</comment>
<sequence length="198" mass="22771">MSSKDTIDTLVKRIEVLEAEAEIRRLQARYMFLCDTPCPEYGVENDEQRIELILDLYSDDAIWEGVGDYYDNQFGRAEGKEAIRAHFHRFWPEDQDPKLLLNAHWLTSEQIHVHGDEADGQWIHFQPWLFEDGKSLVRGSRLNNAFRKIDGAWKITRTRTENVAVADLPDFFAGSYPKRSVLLKAPGTNHTNEHAAGA</sequence>
<name>A0ABN0ZIC9_9ACTN</name>
<reference evidence="2 3" key="1">
    <citation type="journal article" date="2019" name="Int. J. Syst. Evol. Microbiol.">
        <title>The Global Catalogue of Microorganisms (GCM) 10K type strain sequencing project: providing services to taxonomists for standard genome sequencing and annotation.</title>
        <authorList>
            <consortium name="The Broad Institute Genomics Platform"/>
            <consortium name="The Broad Institute Genome Sequencing Center for Infectious Disease"/>
            <person name="Wu L."/>
            <person name="Ma J."/>
        </authorList>
    </citation>
    <scope>NUCLEOTIDE SEQUENCE [LARGE SCALE GENOMIC DNA]</scope>
    <source>
        <strain evidence="2 3">JCM 4805</strain>
    </source>
</reference>
<evidence type="ECO:0000313" key="3">
    <source>
        <dbReference type="Proteomes" id="UP001500909"/>
    </source>
</evidence>
<feature type="domain" description="SnoaL-like" evidence="1">
    <location>
        <begin position="16"/>
        <end position="159"/>
    </location>
</feature>
<dbReference type="Proteomes" id="UP001500909">
    <property type="component" value="Unassembled WGS sequence"/>
</dbReference>
<gene>
    <name evidence="2" type="ORF">GCM10010361_10970</name>
</gene>
<organism evidence="2 3">
    <name type="scientific">Streptomyces olivaceiscleroticus</name>
    <dbReference type="NCBI Taxonomy" id="68245"/>
    <lineage>
        <taxon>Bacteria</taxon>
        <taxon>Bacillati</taxon>
        <taxon>Actinomycetota</taxon>
        <taxon>Actinomycetes</taxon>
        <taxon>Kitasatosporales</taxon>
        <taxon>Streptomycetaceae</taxon>
        <taxon>Streptomyces</taxon>
    </lineage>
</organism>
<proteinExistence type="predicted"/>
<dbReference type="InterPro" id="IPR032710">
    <property type="entry name" value="NTF2-like_dom_sf"/>
</dbReference>
<dbReference type="SUPFAM" id="SSF54427">
    <property type="entry name" value="NTF2-like"/>
    <property type="match status" value="1"/>
</dbReference>